<dbReference type="Pfam" id="PF09424">
    <property type="entry name" value="YqeY"/>
    <property type="match status" value="1"/>
</dbReference>
<name>A0A833GX68_9LEPT</name>
<dbReference type="EMBL" id="WBUI01000044">
    <property type="protein sequence ID" value="KAB2928766.1"/>
    <property type="molecule type" value="Genomic_DNA"/>
</dbReference>
<sequence length="141" mass="15638">MLFEKLQKDTLDSRKNKDADRAALLITVLSQVKTMAIDDGHREPNDQDVLKVVRSFLKGVNENLELAAKGTISAEEKAKSEYEKGVLEEYLPQQLGAEDLKKILQEAGVKNIGEAMKLLKEKYDGQYDGKMASAVAKEVIG</sequence>
<evidence type="ECO:0000313" key="1">
    <source>
        <dbReference type="EMBL" id="KAB2928766.1"/>
    </source>
</evidence>
<dbReference type="PANTHER" id="PTHR28055">
    <property type="entry name" value="ALTERED INHERITANCE OF MITOCHONDRIA PROTEIN 41, MITOCHONDRIAL"/>
    <property type="match status" value="1"/>
</dbReference>
<reference evidence="1 2" key="1">
    <citation type="submission" date="2019-10" db="EMBL/GenBank/DDBJ databases">
        <title>Extracellular Electron Transfer in a Candidatus Methanoperedens spp. Enrichment Culture.</title>
        <authorList>
            <person name="Berger S."/>
            <person name="Rangel Shaw D."/>
            <person name="Berben T."/>
            <person name="In 'T Zandt M."/>
            <person name="Frank J."/>
            <person name="Reimann J."/>
            <person name="Jetten M.S.M."/>
            <person name="Welte C.U."/>
        </authorList>
    </citation>
    <scope>NUCLEOTIDE SEQUENCE [LARGE SCALE GENOMIC DNA]</scope>
    <source>
        <strain evidence="1">SB12</strain>
    </source>
</reference>
<comment type="caution">
    <text evidence="1">The sequence shown here is derived from an EMBL/GenBank/DDBJ whole genome shotgun (WGS) entry which is preliminary data.</text>
</comment>
<accession>A0A833GX68</accession>
<gene>
    <name evidence="1" type="ORF">F9K24_21620</name>
</gene>
<dbReference type="SUPFAM" id="SSF89095">
    <property type="entry name" value="GatB/YqeY motif"/>
    <property type="match status" value="1"/>
</dbReference>
<dbReference type="InterPro" id="IPR042184">
    <property type="entry name" value="YqeY/Aim41_N"/>
</dbReference>
<organism evidence="1 2">
    <name type="scientific">Leptonema illini</name>
    <dbReference type="NCBI Taxonomy" id="183"/>
    <lineage>
        <taxon>Bacteria</taxon>
        <taxon>Pseudomonadati</taxon>
        <taxon>Spirochaetota</taxon>
        <taxon>Spirochaetia</taxon>
        <taxon>Leptospirales</taxon>
        <taxon>Leptospiraceae</taxon>
        <taxon>Leptonema</taxon>
    </lineage>
</organism>
<dbReference type="AlphaFoldDB" id="A0A833GX68"/>
<proteinExistence type="predicted"/>
<dbReference type="InterPro" id="IPR023168">
    <property type="entry name" value="GatB_Yqey_C_2"/>
</dbReference>
<dbReference type="GO" id="GO:0016884">
    <property type="term" value="F:carbon-nitrogen ligase activity, with glutamine as amido-N-donor"/>
    <property type="evidence" value="ECO:0007669"/>
    <property type="project" value="InterPro"/>
</dbReference>
<protein>
    <recommendedName>
        <fullName evidence="3">GatB/YqeY domain-containing protein</fullName>
    </recommendedName>
</protein>
<dbReference type="Gene3D" id="1.10.1510.10">
    <property type="entry name" value="Uncharacterised protein YqeY/AIM41 PF09424, N-terminal domain"/>
    <property type="match status" value="1"/>
</dbReference>
<dbReference type="InterPro" id="IPR019004">
    <property type="entry name" value="YqeY/Aim41"/>
</dbReference>
<evidence type="ECO:0008006" key="3">
    <source>
        <dbReference type="Google" id="ProtNLM"/>
    </source>
</evidence>
<evidence type="ECO:0000313" key="2">
    <source>
        <dbReference type="Proteomes" id="UP000460298"/>
    </source>
</evidence>
<dbReference type="Proteomes" id="UP000460298">
    <property type="component" value="Unassembled WGS sequence"/>
</dbReference>
<dbReference type="Gene3D" id="1.10.10.410">
    <property type="match status" value="1"/>
</dbReference>
<dbReference type="PANTHER" id="PTHR28055:SF1">
    <property type="entry name" value="ALTERED INHERITANCE OF MITOCHONDRIA PROTEIN 41, MITOCHONDRIAL"/>
    <property type="match status" value="1"/>
</dbReference>
<dbReference type="InterPro" id="IPR003789">
    <property type="entry name" value="Asn/Gln_tRNA_amidoTrase-B-like"/>
</dbReference>